<feature type="signal peptide" evidence="1">
    <location>
        <begin position="1"/>
        <end position="24"/>
    </location>
</feature>
<feature type="domain" description="Fibronectin type-III" evidence="2">
    <location>
        <begin position="509"/>
        <end position="606"/>
    </location>
</feature>
<dbReference type="RefSeq" id="WP_247813932.1">
    <property type="nucleotide sequence ID" value="NZ_CP095855.1"/>
</dbReference>
<proteinExistence type="predicted"/>
<feature type="chain" id="PRO_5046053797" description="Fibronectin type-III domain-containing protein" evidence="1">
    <location>
        <begin position="25"/>
        <end position="698"/>
    </location>
</feature>
<reference evidence="3 4" key="1">
    <citation type="submission" date="2022-04" db="EMBL/GenBank/DDBJ databases">
        <title>The arsenic-methylating capacity of Chitinophaga filiformis YT5 during chitin decomposition.</title>
        <authorList>
            <person name="Chen G."/>
            <person name="Liang Y."/>
        </authorList>
    </citation>
    <scope>NUCLEOTIDE SEQUENCE [LARGE SCALE GENOMIC DNA]</scope>
    <source>
        <strain evidence="3 4">YT5</strain>
    </source>
</reference>
<keyword evidence="4" id="KW-1185">Reference proteome</keyword>
<organism evidence="3 4">
    <name type="scientific">Chitinophaga filiformis</name>
    <name type="common">Myxococcus filiformis</name>
    <name type="synonym">Flexibacter filiformis</name>
    <dbReference type="NCBI Taxonomy" id="104663"/>
    <lineage>
        <taxon>Bacteria</taxon>
        <taxon>Pseudomonadati</taxon>
        <taxon>Bacteroidota</taxon>
        <taxon>Chitinophagia</taxon>
        <taxon>Chitinophagales</taxon>
        <taxon>Chitinophagaceae</taxon>
        <taxon>Chitinophaga</taxon>
    </lineage>
</organism>
<dbReference type="InterPro" id="IPR013783">
    <property type="entry name" value="Ig-like_fold"/>
</dbReference>
<name>A0ABY4I992_CHIFI</name>
<evidence type="ECO:0000313" key="4">
    <source>
        <dbReference type="Proteomes" id="UP000830198"/>
    </source>
</evidence>
<evidence type="ECO:0000256" key="1">
    <source>
        <dbReference type="SAM" id="SignalP"/>
    </source>
</evidence>
<protein>
    <recommendedName>
        <fullName evidence="2">Fibronectin type-III domain-containing protein</fullName>
    </recommendedName>
</protein>
<dbReference type="InterPro" id="IPR036116">
    <property type="entry name" value="FN3_sf"/>
</dbReference>
<evidence type="ECO:0000313" key="3">
    <source>
        <dbReference type="EMBL" id="UPK71819.1"/>
    </source>
</evidence>
<sequence length="698" mass="77429">MKKVKIILSLLMMAGVFCSAPASAQRKATNNLYMKATVRKSGVLLRWAVDNPAAWKTTNQYGFELVRYTVARDGQVLKAPEKKVLNTTPLKPMPLDAWEGIAQKDQYAAIIAQAIYGKTFEVSGNTGNKSVASIIAQSAEQEQRFAFSLYAADNSFAAAKMAGWGWEDNTARPTERYLYRIYTLAPASKLKIDTGNVYIGMSNYEELPKPGDVGAIFGDKSVMLSWEYNAYKAYYTSWIVEKSMDNGVTYERATNLPVANINEKDDKPSPRMYYMDSLPDNERTCYYRVRGISPFGELGPPSAPASGKGKHLLRYVPNIRSNNVDEKGIATISWEFEEAGNKLIKGFRLNQAPTVSGPYKVVMDNIAPEQRSLEYAHLNPTNYFTMTAVAKDGGTTTSFPVLVQPVDSTPPVAPVGLSATIDSNGIVSLKWEKNKESDLLGYAIFRGNNPGEEMSPVIDSVWRNNEFRDSVAVKSLNSKVYYAVKALDQRYNESPFSAVLEAKKPDVVPPASPIFSGYSVKNDTVYLSWARSSDEDVAEHLLYRKVGLDKTTKWDLISRMTAKGVYGYSDAAVVGGNTYSYIITAKDSSGLESVPVQPVTVKVPVSPESIRVKGFNAAANRQERYIEVSWNAIADKTAEYQLYKGEKDQPVTLWKVVEGGTRSITDQQLKINTTYKYGIRVVKANGAMGQYQEIEVKY</sequence>
<evidence type="ECO:0000259" key="2">
    <source>
        <dbReference type="PROSITE" id="PS50853"/>
    </source>
</evidence>
<dbReference type="Proteomes" id="UP000830198">
    <property type="component" value="Chromosome"/>
</dbReference>
<dbReference type="EMBL" id="CP095855">
    <property type="protein sequence ID" value="UPK71819.1"/>
    <property type="molecule type" value="Genomic_DNA"/>
</dbReference>
<dbReference type="SUPFAM" id="SSF49265">
    <property type="entry name" value="Fibronectin type III"/>
    <property type="match status" value="2"/>
</dbReference>
<dbReference type="Gene3D" id="2.60.40.10">
    <property type="entry name" value="Immunoglobulins"/>
    <property type="match status" value="4"/>
</dbReference>
<dbReference type="InterPro" id="IPR003961">
    <property type="entry name" value="FN3_dom"/>
</dbReference>
<accession>A0ABY4I992</accession>
<gene>
    <name evidence="3" type="ORF">MYF79_11050</name>
</gene>
<dbReference type="PROSITE" id="PS50853">
    <property type="entry name" value="FN3"/>
    <property type="match status" value="1"/>
</dbReference>
<keyword evidence="1" id="KW-0732">Signal</keyword>